<dbReference type="GO" id="GO:0052873">
    <property type="term" value="F:FMN reductase (NADPH) activity"/>
    <property type="evidence" value="ECO:0007669"/>
    <property type="project" value="UniProtKB-EC"/>
</dbReference>
<organism evidence="5 6">
    <name type="scientific">Bacillus aerolatus</name>
    <dbReference type="NCBI Taxonomy" id="2653354"/>
    <lineage>
        <taxon>Bacteria</taxon>
        <taxon>Bacillati</taxon>
        <taxon>Bacillota</taxon>
        <taxon>Bacilli</taxon>
        <taxon>Bacillales</taxon>
        <taxon>Bacillaceae</taxon>
        <taxon>Bacillus</taxon>
    </lineage>
</organism>
<keyword evidence="2" id="KW-0288">FMN</keyword>
<proteinExistence type="predicted"/>
<evidence type="ECO:0000313" key="6">
    <source>
        <dbReference type="Proteomes" id="UP000429595"/>
    </source>
</evidence>
<sequence length="183" mass="20312">MTKAVIIYGGNTRKSRLKGVLDKAEKFLSENQFEFETILVHELPAEDLISANFKSEPIIEANAKVAAAEVVIIVTPIYKAAYSGILKTYLDLLPQKGFEGKTVLPLVLGGSFGHLLVIDYALKPVLSALGARMILKGAFVLDTQVEYAENDQFLIHPQAEERLDHVLHLVREEESRRASSIHK</sequence>
<evidence type="ECO:0000256" key="1">
    <source>
        <dbReference type="ARBA" id="ARBA00022630"/>
    </source>
</evidence>
<protein>
    <submittedName>
        <fullName evidence="5">NADPH-dependent FMN reductase</fullName>
        <ecNumber evidence="5">1.5.1.38</ecNumber>
    </submittedName>
</protein>
<evidence type="ECO:0000259" key="4">
    <source>
        <dbReference type="Pfam" id="PF03358"/>
    </source>
</evidence>
<gene>
    <name evidence="5" type="primary">ssuE</name>
    <name evidence="5" type="ORF">F9802_09125</name>
</gene>
<dbReference type="Gene3D" id="3.40.50.360">
    <property type="match status" value="1"/>
</dbReference>
<dbReference type="PANTHER" id="PTHR43408:SF1">
    <property type="entry name" value="FMN REDUCTASE (NADPH)"/>
    <property type="match status" value="1"/>
</dbReference>
<feature type="domain" description="NADPH-dependent FMN reductase-like" evidence="4">
    <location>
        <begin position="3"/>
        <end position="144"/>
    </location>
</feature>
<dbReference type="AlphaFoldDB" id="A0A6I1FLQ1"/>
<dbReference type="Pfam" id="PF03358">
    <property type="entry name" value="FMN_red"/>
    <property type="match status" value="1"/>
</dbReference>
<dbReference type="InterPro" id="IPR020048">
    <property type="entry name" value="NADPH-dep_FMN_reduc_SsuE"/>
</dbReference>
<dbReference type="EC" id="1.5.1.38" evidence="5"/>
<keyword evidence="1" id="KW-0285">Flavoprotein</keyword>
<dbReference type="SUPFAM" id="SSF52218">
    <property type="entry name" value="Flavoproteins"/>
    <property type="match status" value="1"/>
</dbReference>
<reference evidence="5 6" key="1">
    <citation type="submission" date="2019-10" db="EMBL/GenBank/DDBJ databases">
        <title>Bacillus aerolatum sp. nov., isolated from bioaerosol of sport playgrounds.</title>
        <authorList>
            <person name="Chen P."/>
            <person name="Zhang G."/>
        </authorList>
    </citation>
    <scope>NUCLEOTIDE SEQUENCE [LARGE SCALE GENOMIC DNA]</scope>
    <source>
        <strain evidence="5 6">CX253</strain>
    </source>
</reference>
<dbReference type="InterPro" id="IPR029039">
    <property type="entry name" value="Flavoprotein-like_sf"/>
</dbReference>
<accession>A0A6I1FLQ1</accession>
<dbReference type="InterPro" id="IPR005025">
    <property type="entry name" value="FMN_Rdtase-like_dom"/>
</dbReference>
<keyword evidence="6" id="KW-1185">Reference proteome</keyword>
<dbReference type="Proteomes" id="UP000429595">
    <property type="component" value="Unassembled WGS sequence"/>
</dbReference>
<dbReference type="EMBL" id="WEIO01000004">
    <property type="protein sequence ID" value="KAB7707159.1"/>
    <property type="molecule type" value="Genomic_DNA"/>
</dbReference>
<name>A0A6I1FLQ1_9BACI</name>
<dbReference type="InterPro" id="IPR051814">
    <property type="entry name" value="NAD(P)H-dep_FMN_reductase"/>
</dbReference>
<keyword evidence="3 5" id="KW-0560">Oxidoreductase</keyword>
<dbReference type="NCBIfam" id="TIGR03567">
    <property type="entry name" value="FMN_reduc_SsuE"/>
    <property type="match status" value="1"/>
</dbReference>
<dbReference type="GO" id="GO:0046306">
    <property type="term" value="P:alkanesulfonate catabolic process"/>
    <property type="evidence" value="ECO:0007669"/>
    <property type="project" value="InterPro"/>
</dbReference>
<evidence type="ECO:0000256" key="2">
    <source>
        <dbReference type="ARBA" id="ARBA00022643"/>
    </source>
</evidence>
<evidence type="ECO:0000313" key="5">
    <source>
        <dbReference type="EMBL" id="KAB7707159.1"/>
    </source>
</evidence>
<dbReference type="PANTHER" id="PTHR43408">
    <property type="entry name" value="FMN REDUCTASE (NADPH)"/>
    <property type="match status" value="1"/>
</dbReference>
<comment type="caution">
    <text evidence="5">The sequence shown here is derived from an EMBL/GenBank/DDBJ whole genome shotgun (WGS) entry which is preliminary data.</text>
</comment>
<evidence type="ECO:0000256" key="3">
    <source>
        <dbReference type="ARBA" id="ARBA00023002"/>
    </source>
</evidence>
<dbReference type="RefSeq" id="WP_152151139.1">
    <property type="nucleotide sequence ID" value="NZ_WEIO01000004.1"/>
</dbReference>